<comment type="subcellular location">
    <subcellularLocation>
        <location evidence="1">Membrane</location>
        <topology evidence="1">Multi-pass membrane protein</topology>
    </subcellularLocation>
</comment>
<dbReference type="InterPro" id="IPR011527">
    <property type="entry name" value="ABC1_TM_dom"/>
</dbReference>
<evidence type="ECO:0000256" key="6">
    <source>
        <dbReference type="ARBA" id="ARBA00022840"/>
    </source>
</evidence>
<feature type="transmembrane region" description="Helical" evidence="10">
    <location>
        <begin position="744"/>
        <end position="769"/>
    </location>
</feature>
<keyword evidence="5" id="KW-0547">Nucleotide-binding</keyword>
<feature type="region of interest" description="Disordered" evidence="9">
    <location>
        <begin position="676"/>
        <end position="709"/>
    </location>
</feature>
<keyword evidence="8 10" id="KW-0472">Membrane</keyword>
<dbReference type="Gene3D" id="1.20.1560.10">
    <property type="entry name" value="ABC transporter type 1, transmembrane domain"/>
    <property type="match status" value="2"/>
</dbReference>
<evidence type="ECO:0000256" key="8">
    <source>
        <dbReference type="ARBA" id="ARBA00023136"/>
    </source>
</evidence>
<reference evidence="13 14" key="1">
    <citation type="journal article" date="2022" name="bioRxiv">
        <title>Genomics of Preaxostyla Flagellates Illuminates Evolutionary Transitions and the Path Towards Mitochondrial Loss.</title>
        <authorList>
            <person name="Novak L.V.F."/>
            <person name="Treitli S.C."/>
            <person name="Pyrih J."/>
            <person name="Halakuc P."/>
            <person name="Pipaliya S.V."/>
            <person name="Vacek V."/>
            <person name="Brzon O."/>
            <person name="Soukal P."/>
            <person name="Eme L."/>
            <person name="Dacks J.B."/>
            <person name="Karnkowska A."/>
            <person name="Elias M."/>
            <person name="Hampl V."/>
        </authorList>
    </citation>
    <scope>NUCLEOTIDE SEQUENCE [LARGE SCALE GENOMIC DNA]</scope>
    <source>
        <strain evidence="13">NAU3</strain>
        <tissue evidence="13">Gut</tissue>
    </source>
</reference>
<feature type="transmembrane region" description="Helical" evidence="10">
    <location>
        <begin position="348"/>
        <end position="367"/>
    </location>
</feature>
<keyword evidence="4 10" id="KW-0812">Transmembrane</keyword>
<feature type="transmembrane region" description="Helical" evidence="10">
    <location>
        <begin position="859"/>
        <end position="880"/>
    </location>
</feature>
<accession>A0ABQ9XJ83</accession>
<dbReference type="InterPro" id="IPR036640">
    <property type="entry name" value="ABC1_TM_sf"/>
</dbReference>
<feature type="domain" description="ABC transporter" evidence="11">
    <location>
        <begin position="472"/>
        <end position="694"/>
    </location>
</feature>
<dbReference type="SMART" id="SM00382">
    <property type="entry name" value="AAA"/>
    <property type="match status" value="2"/>
</dbReference>
<dbReference type="InterPro" id="IPR017871">
    <property type="entry name" value="ABC_transporter-like_CS"/>
</dbReference>
<dbReference type="InterPro" id="IPR003439">
    <property type="entry name" value="ABC_transporter-like_ATP-bd"/>
</dbReference>
<evidence type="ECO:0000256" key="9">
    <source>
        <dbReference type="SAM" id="MobiDB-lite"/>
    </source>
</evidence>
<dbReference type="Proteomes" id="UP001281761">
    <property type="component" value="Unassembled WGS sequence"/>
</dbReference>
<evidence type="ECO:0000256" key="1">
    <source>
        <dbReference type="ARBA" id="ARBA00004141"/>
    </source>
</evidence>
<comment type="caution">
    <text evidence="13">The sequence shown here is derived from an EMBL/GenBank/DDBJ whole genome shotgun (WGS) entry which is preliminary data.</text>
</comment>
<keyword evidence="7 10" id="KW-1133">Transmembrane helix</keyword>
<protein>
    <submittedName>
        <fullName evidence="13">Uncharacterized protein</fullName>
    </submittedName>
</protein>
<feature type="compositionally biased region" description="Polar residues" evidence="9">
    <location>
        <begin position="676"/>
        <end position="685"/>
    </location>
</feature>
<dbReference type="PROSITE" id="PS50893">
    <property type="entry name" value="ABC_TRANSPORTER_2"/>
    <property type="match status" value="2"/>
</dbReference>
<evidence type="ECO:0000256" key="3">
    <source>
        <dbReference type="ARBA" id="ARBA00022448"/>
    </source>
</evidence>
<dbReference type="InterPro" id="IPR050173">
    <property type="entry name" value="ABC_transporter_C-like"/>
</dbReference>
<dbReference type="EMBL" id="JARBJD010000103">
    <property type="protein sequence ID" value="KAK2952491.1"/>
    <property type="molecule type" value="Genomic_DNA"/>
</dbReference>
<keyword evidence="6" id="KW-0067">ATP-binding</keyword>
<organism evidence="13 14">
    <name type="scientific">Blattamonas nauphoetae</name>
    <dbReference type="NCBI Taxonomy" id="2049346"/>
    <lineage>
        <taxon>Eukaryota</taxon>
        <taxon>Metamonada</taxon>
        <taxon>Preaxostyla</taxon>
        <taxon>Oxymonadida</taxon>
        <taxon>Blattamonas</taxon>
    </lineage>
</organism>
<feature type="transmembrane region" description="Helical" evidence="10">
    <location>
        <begin position="262"/>
        <end position="283"/>
    </location>
</feature>
<evidence type="ECO:0000313" key="14">
    <source>
        <dbReference type="Proteomes" id="UP001281761"/>
    </source>
</evidence>
<feature type="transmembrane region" description="Helical" evidence="10">
    <location>
        <begin position="976"/>
        <end position="997"/>
    </location>
</feature>
<dbReference type="InterPro" id="IPR027417">
    <property type="entry name" value="P-loop_NTPase"/>
</dbReference>
<evidence type="ECO:0000256" key="4">
    <source>
        <dbReference type="ARBA" id="ARBA00022692"/>
    </source>
</evidence>
<feature type="transmembrane region" description="Helical" evidence="10">
    <location>
        <begin position="886"/>
        <end position="907"/>
    </location>
</feature>
<dbReference type="SUPFAM" id="SSF90123">
    <property type="entry name" value="ABC transporter transmembrane region"/>
    <property type="match status" value="2"/>
</dbReference>
<dbReference type="Pfam" id="PF00664">
    <property type="entry name" value="ABC_membrane"/>
    <property type="match status" value="2"/>
</dbReference>
<dbReference type="Gene3D" id="3.40.50.300">
    <property type="entry name" value="P-loop containing nucleotide triphosphate hydrolases"/>
    <property type="match status" value="2"/>
</dbReference>
<feature type="transmembrane region" description="Helical" evidence="10">
    <location>
        <begin position="105"/>
        <end position="128"/>
    </location>
</feature>
<feature type="domain" description="ABC transmembrane type-1" evidence="12">
    <location>
        <begin position="751"/>
        <end position="993"/>
    </location>
</feature>
<comment type="similarity">
    <text evidence="2">Belongs to the ABC transporter superfamily. ABCC family. Conjugate transporter (TC 3.A.1.208) subfamily.</text>
</comment>
<keyword evidence="14" id="KW-1185">Reference proteome</keyword>
<dbReference type="PROSITE" id="PS00211">
    <property type="entry name" value="ABC_TRANSPORTER_1"/>
    <property type="match status" value="2"/>
</dbReference>
<evidence type="ECO:0000313" key="13">
    <source>
        <dbReference type="EMBL" id="KAK2952491.1"/>
    </source>
</evidence>
<name>A0ABQ9XJ83_9EUKA</name>
<proteinExistence type="inferred from homology"/>
<dbReference type="PANTHER" id="PTHR24223">
    <property type="entry name" value="ATP-BINDING CASSETTE SUB-FAMILY C"/>
    <property type="match status" value="1"/>
</dbReference>
<evidence type="ECO:0000256" key="5">
    <source>
        <dbReference type="ARBA" id="ARBA00022741"/>
    </source>
</evidence>
<evidence type="ECO:0000256" key="2">
    <source>
        <dbReference type="ARBA" id="ARBA00009726"/>
    </source>
</evidence>
<dbReference type="CDD" id="cd18580">
    <property type="entry name" value="ABC_6TM_ABCC_D2"/>
    <property type="match status" value="1"/>
</dbReference>
<dbReference type="CDD" id="cd03244">
    <property type="entry name" value="ABCC_MRP_domain2"/>
    <property type="match status" value="1"/>
</dbReference>
<evidence type="ECO:0000259" key="11">
    <source>
        <dbReference type="PROSITE" id="PS50893"/>
    </source>
</evidence>
<dbReference type="PANTHER" id="PTHR24223:SF456">
    <property type="entry name" value="MULTIDRUG RESISTANCE-ASSOCIATED PROTEIN LETHAL(2)03659"/>
    <property type="match status" value="1"/>
</dbReference>
<sequence length="1331" mass="149869">MPISTQPFSTAGLTEFVRPQNKEEKHFVLCNMFYVFFFPFIFRCKPITNEDIWPVSKKDSSQYSYDRTIRHWNKRYNHYIAQRTEYERQRTENPSARLKPPKKPGFFVCVFMILGNWRLALGLLLLLAHTMTHLLQPIMEEKLVDARTTKDDHPTTKFPVLAGFVMMFSPFIHSAPDVWGKHILYHYSTRVRAALSALIFEKTLKLNLASQKGADPGSLLSLLATDSRNIAEQLPNTFHLLWIPVQFFAPLSLIIKSWGWTSTVAVLVIIVMLPMQITLTHALGHALNKFLHWNDERNSITEEIISGIRVIKYTGMEDVFYRRVERVRTNQLKAIFQFSLMTQFLSSFMKILPLVVNGVTMTIFIFWKQIPQYQFGTRVIPQLGFLSQMTEPFDEIAELVQSASLILIGQRRIKDFLLVSEKDRVGTASPHSQENAVEMTNASFRWPAFAVTETELDTIAAPKEPTERTALLSDTDRPHTNTNNATCELSDITLSIPKGSLAIVVGRVGCGKSSFGSAVLGDMECITGDVRTTGNFAYCPQTAWITNNTIRGNILFGLPYEEHKYNNTIRVCSLTKDFTELPAGDLTAIGERGVNLSGGQKARIQLARAVYADRDVVVLDDPLSAVDAHVGRFLMDECICGALKGKTVILMTNQAHHQSRADIVITIENTKVRATHNTSAKQSATLHVEDEKSAPLPEPSPSPAFSPLENKQAVEEAGKQMIVEEEFSTKAVPLSSYIRYFRSLLPVVLMIALLLVLVFSILLNSFAAYWKGVIGRSDQFEMLPYYLKLGVYVLLPLVMFGFLFLRSFISSAAVVRSGKRIHDAMLQRVLHAPISFFDTTPMGRILNRFTGDMTQIDQMLLSVLMEVIDLWLGLIGNIVVCAVDQPLFISFAVPILLFFVVMLLIYARASRNLLRLESISRSRVLSMFGETCVGTGVTTIRTYGQQDSWTQRFYELSDEWSVRFVLYQEGKLWSSFYACWIATLYMIGVVIFGWNFMDGVKFAIAIETAMEFSHHGQNLVRQNVDLDSRMTSFERVQFYSTKLPQETATSTVAVDPSWPERGDVSFENVSFRYRSGLPHVLKHVNLAIRGGEKVGVCGRTGAGKTSLLYVLFRLIELDHTLMPEELDVVTGLPRPQLAEECNEGRVVIDGVDISKVELNRLRRSLAIIPQDPTLFTGSVRYNLDLEGKHSDDDIWRVLETVEMGDPVRLLGNGLDSQLVDGAKNLSAGQRQLLCFARAILNRSQIVVLDEATANVDGETDNKIQKTVREQFKNQTVLVIAHRLNTIMDSDKIAVIGGGKVLEFDTPAALSSDKHSELNKLLKRMESSDKDD</sequence>
<dbReference type="CDD" id="cd03250">
    <property type="entry name" value="ABCC_MRP_domain1"/>
    <property type="match status" value="1"/>
</dbReference>
<keyword evidence="3" id="KW-0813">Transport</keyword>
<feature type="transmembrane region" description="Helical" evidence="10">
    <location>
        <begin position="789"/>
        <end position="815"/>
    </location>
</feature>
<evidence type="ECO:0000256" key="7">
    <source>
        <dbReference type="ARBA" id="ARBA00022989"/>
    </source>
</evidence>
<dbReference type="InterPro" id="IPR003593">
    <property type="entry name" value="AAA+_ATPase"/>
</dbReference>
<evidence type="ECO:0000259" key="12">
    <source>
        <dbReference type="PROSITE" id="PS50929"/>
    </source>
</evidence>
<evidence type="ECO:0000256" key="10">
    <source>
        <dbReference type="SAM" id="Phobius"/>
    </source>
</evidence>
<dbReference type="PROSITE" id="PS50929">
    <property type="entry name" value="ABC_TM1F"/>
    <property type="match status" value="2"/>
</dbReference>
<feature type="domain" description="ABC transmembrane type-1" evidence="12">
    <location>
        <begin position="120"/>
        <end position="405"/>
    </location>
</feature>
<gene>
    <name evidence="13" type="ORF">BLNAU_12597</name>
</gene>
<feature type="domain" description="ABC transporter" evidence="11">
    <location>
        <begin position="1064"/>
        <end position="1322"/>
    </location>
</feature>
<dbReference type="Pfam" id="PF00005">
    <property type="entry name" value="ABC_tran"/>
    <property type="match status" value="2"/>
</dbReference>
<dbReference type="SUPFAM" id="SSF52540">
    <property type="entry name" value="P-loop containing nucleoside triphosphate hydrolases"/>
    <property type="match status" value="2"/>
</dbReference>
<dbReference type="InterPro" id="IPR044726">
    <property type="entry name" value="ABCC_6TM_D2"/>
</dbReference>